<protein>
    <submittedName>
        <fullName evidence="2">Uncharacterized protein</fullName>
    </submittedName>
</protein>
<evidence type="ECO:0000313" key="2">
    <source>
        <dbReference type="EMBL" id="TVU15579.1"/>
    </source>
</evidence>
<feature type="non-terminal residue" evidence="2">
    <location>
        <position position="1"/>
    </location>
</feature>
<dbReference type="GO" id="GO:0030598">
    <property type="term" value="F:rRNA N-glycosylase activity"/>
    <property type="evidence" value="ECO:0007669"/>
    <property type="project" value="InterPro"/>
</dbReference>
<evidence type="ECO:0000256" key="1">
    <source>
        <dbReference type="SAM" id="SignalP"/>
    </source>
</evidence>
<keyword evidence="3" id="KW-1185">Reference proteome</keyword>
<feature type="signal peptide" evidence="1">
    <location>
        <begin position="1"/>
        <end position="18"/>
    </location>
</feature>
<proteinExistence type="predicted"/>
<dbReference type="InterPro" id="IPR036041">
    <property type="entry name" value="Ribosome-inact_prot_sf"/>
</dbReference>
<reference evidence="2 3" key="1">
    <citation type="journal article" date="2019" name="Sci. Rep.">
        <title>A high-quality genome of Eragrostis curvula grass provides insights into Poaceae evolution and supports new strategies to enhance forage quality.</title>
        <authorList>
            <person name="Carballo J."/>
            <person name="Santos B.A.C.M."/>
            <person name="Zappacosta D."/>
            <person name="Garbus I."/>
            <person name="Selva J.P."/>
            <person name="Gallo C.A."/>
            <person name="Diaz A."/>
            <person name="Albertini E."/>
            <person name="Caccamo M."/>
            <person name="Echenique V."/>
        </authorList>
    </citation>
    <scope>NUCLEOTIDE SEQUENCE [LARGE SCALE GENOMIC DNA]</scope>
    <source>
        <strain evidence="3">cv. Victoria</strain>
        <tissue evidence="2">Leaf</tissue>
    </source>
</reference>
<dbReference type="GO" id="GO:0017148">
    <property type="term" value="P:negative regulation of translation"/>
    <property type="evidence" value="ECO:0007669"/>
    <property type="project" value="InterPro"/>
</dbReference>
<dbReference type="EMBL" id="RWGY01000031">
    <property type="protein sequence ID" value="TVU15579.1"/>
    <property type="molecule type" value="Genomic_DNA"/>
</dbReference>
<dbReference type="Proteomes" id="UP000324897">
    <property type="component" value="Unassembled WGS sequence"/>
</dbReference>
<sequence>MNLQQQWGSAWLMTRSSGLELEVLWMVVTVDFSHEKRQRFLQCMAQRCIEIQKLVTSMADRSATETFKAWPGVGQGKSLGFTSSDNYNKLKKVFITAENGKVVDGKKIRCPKLARDSFRSEGPCVLSAPTTGWRYSSFRSSSRQRMIKSLMAKGFVVPSLLEMLFALRVLVCSVPQQLARDTLPSDIQPKFGLTSLKIRQASYSIRSKKVSIRSQSDKILAGIKICQPKQTRDVLFSEKFCVQGASTLDWRYSFRCLAKVRVKISEDQASYNIRFKKVVRSKRHEDDIILPSPFCGHVFIPMVSIRPQSDKVLADINIRYPKQTKDVFFSEKFSVRGASMLDWRYSSFSRPMNYLNIPIVLYLSRRTYCGSAASQIYFTSDAANELPILCGMPVRLSRLFGHIKVMHTTATIGTFYFCFEYEDDSVPLIIDGREGWFYAFRGELGIFEFKHGYHPYVNHRNLRRLPFTGDYPGIAPSGYDNLPLGLDIIRWAIQIVAAFGRGEPVSQEDLQTALSVLVHYACEGTKMNSAFEWNCESMVNNILKTLRECCPHLPRKIRKWRRLSKGSLDAAILKLAYPNDEPRIHLPNNLHNITTWIDALNEVNVFQFNALERPPPYTNARDWGWSRIGPGVGDPRIQFYGDEEPYGGGAGGEPHVLSKDFICRRPYNEEVISIIPDSRIIRVEETALLIKEARKQKRKAWAERGRDFKSK</sequence>
<name>A0A5J9TW25_9POAL</name>
<dbReference type="SUPFAM" id="SSF56371">
    <property type="entry name" value="Ribosome inactivating proteins (RIP)"/>
    <property type="match status" value="1"/>
</dbReference>
<dbReference type="AlphaFoldDB" id="A0A5J9TW25"/>
<keyword evidence="1" id="KW-0732">Signal</keyword>
<organism evidence="2 3">
    <name type="scientific">Eragrostis curvula</name>
    <name type="common">weeping love grass</name>
    <dbReference type="NCBI Taxonomy" id="38414"/>
    <lineage>
        <taxon>Eukaryota</taxon>
        <taxon>Viridiplantae</taxon>
        <taxon>Streptophyta</taxon>
        <taxon>Embryophyta</taxon>
        <taxon>Tracheophyta</taxon>
        <taxon>Spermatophyta</taxon>
        <taxon>Magnoliopsida</taxon>
        <taxon>Liliopsida</taxon>
        <taxon>Poales</taxon>
        <taxon>Poaceae</taxon>
        <taxon>PACMAD clade</taxon>
        <taxon>Chloridoideae</taxon>
        <taxon>Eragrostideae</taxon>
        <taxon>Eragrostidinae</taxon>
        <taxon>Eragrostis</taxon>
    </lineage>
</organism>
<accession>A0A5J9TW25</accession>
<feature type="chain" id="PRO_5023855798" evidence="1">
    <location>
        <begin position="19"/>
        <end position="711"/>
    </location>
</feature>
<comment type="caution">
    <text evidence="2">The sequence shown here is derived from an EMBL/GenBank/DDBJ whole genome shotgun (WGS) entry which is preliminary data.</text>
</comment>
<gene>
    <name evidence="2" type="ORF">EJB05_39107</name>
</gene>
<evidence type="ECO:0000313" key="3">
    <source>
        <dbReference type="Proteomes" id="UP000324897"/>
    </source>
</evidence>
<dbReference type="Gramene" id="TVU15579">
    <property type="protein sequence ID" value="TVU15579"/>
    <property type="gene ID" value="EJB05_39107"/>
</dbReference>